<dbReference type="Proteomes" id="UP000019132">
    <property type="component" value="Unassembled WGS sequence"/>
</dbReference>
<feature type="compositionally biased region" description="Low complexity" evidence="1">
    <location>
        <begin position="253"/>
        <end position="265"/>
    </location>
</feature>
<evidence type="ECO:0000256" key="1">
    <source>
        <dbReference type="SAM" id="MobiDB-lite"/>
    </source>
</evidence>
<organism evidence="3 4">
    <name type="scientific">Globisporangium ultimum (strain ATCC 200006 / CBS 805.95 / DAOM BR144)</name>
    <name type="common">Pythium ultimum</name>
    <dbReference type="NCBI Taxonomy" id="431595"/>
    <lineage>
        <taxon>Eukaryota</taxon>
        <taxon>Sar</taxon>
        <taxon>Stramenopiles</taxon>
        <taxon>Oomycota</taxon>
        <taxon>Peronosporomycetes</taxon>
        <taxon>Pythiales</taxon>
        <taxon>Pythiaceae</taxon>
        <taxon>Globisporangium</taxon>
    </lineage>
</organism>
<reference evidence="3" key="3">
    <citation type="submission" date="2015-02" db="UniProtKB">
        <authorList>
            <consortium name="EnsemblProtists"/>
        </authorList>
    </citation>
    <scope>IDENTIFICATION</scope>
    <source>
        <strain evidence="3">DAOM BR144</strain>
    </source>
</reference>
<dbReference type="VEuPathDB" id="FungiDB:PYU1_G004862"/>
<protein>
    <recommendedName>
        <fullName evidence="2">Potassium channel tetramerisation-type BTB domain-containing protein</fullName>
    </recommendedName>
</protein>
<dbReference type="STRING" id="431595.K3WIT1"/>
<dbReference type="HOGENOM" id="CLU_677046_0_0_1"/>
<dbReference type="CDD" id="cd18316">
    <property type="entry name" value="BTB_POZ_KCTD-like"/>
    <property type="match status" value="1"/>
</dbReference>
<feature type="region of interest" description="Disordered" evidence="1">
    <location>
        <begin position="249"/>
        <end position="291"/>
    </location>
</feature>
<reference evidence="4" key="2">
    <citation type="submission" date="2010-04" db="EMBL/GenBank/DDBJ databases">
        <authorList>
            <person name="Buell R."/>
            <person name="Hamilton J."/>
            <person name="Hostetler J."/>
        </authorList>
    </citation>
    <scope>NUCLEOTIDE SEQUENCE [LARGE SCALE GENOMIC DNA]</scope>
    <source>
        <strain evidence="4">DAOM:BR144</strain>
    </source>
</reference>
<dbReference type="AlphaFoldDB" id="K3WIT1"/>
<dbReference type="Pfam" id="PF02214">
    <property type="entry name" value="BTB_2"/>
    <property type="match status" value="1"/>
</dbReference>
<proteinExistence type="predicted"/>
<dbReference type="eggNOG" id="ENOG502RYZG">
    <property type="taxonomic scope" value="Eukaryota"/>
</dbReference>
<dbReference type="Gene3D" id="3.30.710.10">
    <property type="entry name" value="Potassium Channel Kv1.1, Chain A"/>
    <property type="match status" value="1"/>
</dbReference>
<feature type="domain" description="Potassium channel tetramerisation-type BTB" evidence="2">
    <location>
        <begin position="134"/>
        <end position="218"/>
    </location>
</feature>
<evidence type="ECO:0000313" key="4">
    <source>
        <dbReference type="Proteomes" id="UP000019132"/>
    </source>
</evidence>
<evidence type="ECO:0000313" key="3">
    <source>
        <dbReference type="EnsemblProtists" id="PYU1_T004873"/>
    </source>
</evidence>
<dbReference type="InterPro" id="IPR011333">
    <property type="entry name" value="SKP1/BTB/POZ_sf"/>
</dbReference>
<name>K3WIT1_GLOUD</name>
<evidence type="ECO:0000259" key="2">
    <source>
        <dbReference type="Pfam" id="PF02214"/>
    </source>
</evidence>
<accession>K3WIT1</accession>
<reference evidence="4" key="1">
    <citation type="journal article" date="2010" name="Genome Biol.">
        <title>Genome sequence of the necrotrophic plant pathogen Pythium ultimum reveals original pathogenicity mechanisms and effector repertoire.</title>
        <authorList>
            <person name="Levesque C.A."/>
            <person name="Brouwer H."/>
            <person name="Cano L."/>
            <person name="Hamilton J.P."/>
            <person name="Holt C."/>
            <person name="Huitema E."/>
            <person name="Raffaele S."/>
            <person name="Robideau G.P."/>
            <person name="Thines M."/>
            <person name="Win J."/>
            <person name="Zerillo M.M."/>
            <person name="Beakes G.W."/>
            <person name="Boore J.L."/>
            <person name="Busam D."/>
            <person name="Dumas B."/>
            <person name="Ferriera S."/>
            <person name="Fuerstenberg S.I."/>
            <person name="Gachon C.M."/>
            <person name="Gaulin E."/>
            <person name="Govers F."/>
            <person name="Grenville-Briggs L."/>
            <person name="Horner N."/>
            <person name="Hostetler J."/>
            <person name="Jiang R.H."/>
            <person name="Johnson J."/>
            <person name="Krajaejun T."/>
            <person name="Lin H."/>
            <person name="Meijer H.J."/>
            <person name="Moore B."/>
            <person name="Morris P."/>
            <person name="Phuntmart V."/>
            <person name="Puiu D."/>
            <person name="Shetty J."/>
            <person name="Stajich J.E."/>
            <person name="Tripathy S."/>
            <person name="Wawra S."/>
            <person name="van West P."/>
            <person name="Whitty B.R."/>
            <person name="Coutinho P.M."/>
            <person name="Henrissat B."/>
            <person name="Martin F."/>
            <person name="Thomas P.D."/>
            <person name="Tyler B.M."/>
            <person name="De Vries R.P."/>
            <person name="Kamoun S."/>
            <person name="Yandell M."/>
            <person name="Tisserat N."/>
            <person name="Buell C.R."/>
        </authorList>
    </citation>
    <scope>NUCLEOTIDE SEQUENCE</scope>
    <source>
        <strain evidence="4">DAOM:BR144</strain>
    </source>
</reference>
<sequence length="407" mass="45956">MFTERSVDAMMCDDDGYDVEEMQCGNEDNADVEGVLDDHYQWEYEQETNGSDLMNENQRIVCDMKQHQDKQHAAFVSLVIPTSEAPSPFTQPIASSGPSETTIVMVPTEIHASNAVCKSFNATSSQSPELRRIITFDVGGRLFRCKESLIRKYPTKRLNQIITCGCEQIHGDAFFIDRNPQHFEIVLDWYRTGTYVQHPLVNQAALKEDAKYFDVYDDFFPQHDGSKTSNSVPPVPPRPQRRLLPQATMSKPSFDSSSNVSASEESPPRSTAIHQSYPEQPATQVKTVHKSSKDENVIARFSKTELRKIVWNGAPVVYMVRSHEQLVVASVIGHGKLHVRVCDATGVQAVHVDRAVLFDSQSYFYLQGARAKLQHCLLPGGFTYTFWMELVPDSAWEADECCGRRQH</sequence>
<keyword evidence="4" id="KW-1185">Reference proteome</keyword>
<feature type="compositionally biased region" description="Polar residues" evidence="1">
    <location>
        <begin position="268"/>
        <end position="286"/>
    </location>
</feature>
<dbReference type="GO" id="GO:0051260">
    <property type="term" value="P:protein homooligomerization"/>
    <property type="evidence" value="ECO:0007669"/>
    <property type="project" value="InterPro"/>
</dbReference>
<dbReference type="InterPro" id="IPR003131">
    <property type="entry name" value="T1-type_BTB"/>
</dbReference>
<dbReference type="EnsemblProtists" id="PYU1_T004873">
    <property type="protein sequence ID" value="PYU1_T004873"/>
    <property type="gene ID" value="PYU1_G004862"/>
</dbReference>
<dbReference type="SUPFAM" id="SSF54695">
    <property type="entry name" value="POZ domain"/>
    <property type="match status" value="1"/>
</dbReference>
<dbReference type="InParanoid" id="K3WIT1"/>
<dbReference type="EMBL" id="GL376564">
    <property type="status" value="NOT_ANNOTATED_CDS"/>
    <property type="molecule type" value="Genomic_DNA"/>
</dbReference>